<dbReference type="EMBL" id="JACJIM010000004">
    <property type="protein sequence ID" value="MBA9063462.1"/>
    <property type="molecule type" value="Genomic_DNA"/>
</dbReference>
<accession>A0ABR6DCC4</accession>
<reference evidence="1 2" key="1">
    <citation type="submission" date="2020-08" db="EMBL/GenBank/DDBJ databases">
        <title>Genomic Encyclopedia of Type Strains, Phase IV (KMG-IV): sequencing the most valuable type-strain genomes for metagenomic binning, comparative biology and taxonomic classification.</title>
        <authorList>
            <person name="Goeker M."/>
        </authorList>
    </citation>
    <scope>NUCLEOTIDE SEQUENCE [LARGE SCALE GENOMIC DNA]</scope>
    <source>
        <strain evidence="1 2">DSM 5686</strain>
    </source>
</reference>
<dbReference type="Proteomes" id="UP000565455">
    <property type="component" value="Unassembled WGS sequence"/>
</dbReference>
<protein>
    <submittedName>
        <fullName evidence="1">Uncharacterized protein</fullName>
    </submittedName>
</protein>
<name>A0ABR6DCC4_9HYPH</name>
<keyword evidence="2" id="KW-1185">Reference proteome</keyword>
<proteinExistence type="predicted"/>
<evidence type="ECO:0000313" key="2">
    <source>
        <dbReference type="Proteomes" id="UP000565455"/>
    </source>
</evidence>
<gene>
    <name evidence="1" type="ORF">GGQ91_002857</name>
</gene>
<comment type="caution">
    <text evidence="1">The sequence shown here is derived from an EMBL/GenBank/DDBJ whole genome shotgun (WGS) entry which is preliminary data.</text>
</comment>
<sequence length="73" mass="7947">MLRRNNGGISRASKSNTRPRTLEKAMILFTSSTQNIAAPVSGGWSLKAVIREMLNSWLAHHQRLADSGIGGDL</sequence>
<evidence type="ECO:0000313" key="1">
    <source>
        <dbReference type="EMBL" id="MBA9063462.1"/>
    </source>
</evidence>
<organism evidence="1 2">
    <name type="scientific">Methylobacterium fujisawaense</name>
    <dbReference type="NCBI Taxonomy" id="107400"/>
    <lineage>
        <taxon>Bacteria</taxon>
        <taxon>Pseudomonadati</taxon>
        <taxon>Pseudomonadota</taxon>
        <taxon>Alphaproteobacteria</taxon>
        <taxon>Hyphomicrobiales</taxon>
        <taxon>Methylobacteriaceae</taxon>
        <taxon>Methylobacterium</taxon>
    </lineage>
</organism>